<evidence type="ECO:0000256" key="11">
    <source>
        <dbReference type="ARBA" id="ARBA00023125"/>
    </source>
</evidence>
<dbReference type="HOGENOM" id="CLU_001103_14_3_9"/>
<dbReference type="InterPro" id="IPR010997">
    <property type="entry name" value="HRDC-like_sf"/>
</dbReference>
<dbReference type="NCBIfam" id="TIGR00614">
    <property type="entry name" value="recQ_fam"/>
    <property type="match status" value="1"/>
</dbReference>
<evidence type="ECO:0000256" key="3">
    <source>
        <dbReference type="ARBA" id="ARBA00005446"/>
    </source>
</evidence>
<dbReference type="OrthoDB" id="9763310at2"/>
<dbReference type="STRING" id="768710.DesyoDRAFT_0808"/>
<protein>
    <recommendedName>
        <fullName evidence="16">DNA helicase RecQ</fullName>
        <ecNumber evidence="16">5.6.2.4</ecNumber>
    </recommendedName>
</protein>
<dbReference type="GO" id="GO:0043138">
    <property type="term" value="F:3'-5' DNA helicase activity"/>
    <property type="evidence" value="ECO:0007669"/>
    <property type="project" value="UniProtKB-EC"/>
</dbReference>
<dbReference type="InterPro" id="IPR006293">
    <property type="entry name" value="DNA_helicase_ATP-dep_RecQ_bac"/>
</dbReference>
<dbReference type="PROSITE" id="PS50967">
    <property type="entry name" value="HRDC"/>
    <property type="match status" value="1"/>
</dbReference>
<dbReference type="PROSITE" id="PS51194">
    <property type="entry name" value="HELICASE_CTER"/>
    <property type="match status" value="1"/>
</dbReference>
<dbReference type="EC" id="5.6.2.4" evidence="16"/>
<dbReference type="GO" id="GO:0003677">
    <property type="term" value="F:DNA binding"/>
    <property type="evidence" value="ECO:0007669"/>
    <property type="project" value="UniProtKB-KW"/>
</dbReference>
<feature type="domain" description="Helicase ATP-binding" evidence="18">
    <location>
        <begin position="26"/>
        <end position="195"/>
    </location>
</feature>
<dbReference type="GO" id="GO:0009378">
    <property type="term" value="F:four-way junction helicase activity"/>
    <property type="evidence" value="ECO:0007669"/>
    <property type="project" value="TreeGrafter"/>
</dbReference>
<evidence type="ECO:0000313" key="21">
    <source>
        <dbReference type="Proteomes" id="UP000005104"/>
    </source>
</evidence>
<keyword evidence="4" id="KW-0479">Metal-binding</keyword>
<evidence type="ECO:0000256" key="15">
    <source>
        <dbReference type="ARBA" id="ARBA00034617"/>
    </source>
</evidence>
<evidence type="ECO:0000256" key="16">
    <source>
        <dbReference type="NCBIfam" id="TIGR01389"/>
    </source>
</evidence>
<evidence type="ECO:0000259" key="19">
    <source>
        <dbReference type="PROSITE" id="PS51194"/>
    </source>
</evidence>
<keyword evidence="5" id="KW-0547">Nucleotide-binding</keyword>
<evidence type="ECO:0000313" key="20">
    <source>
        <dbReference type="EMBL" id="EHQ87983.1"/>
    </source>
</evidence>
<evidence type="ECO:0000259" key="18">
    <source>
        <dbReference type="PROSITE" id="PS51192"/>
    </source>
</evidence>
<dbReference type="SUPFAM" id="SSF52540">
    <property type="entry name" value="P-loop containing nucleoside triphosphate hydrolases"/>
    <property type="match status" value="1"/>
</dbReference>
<evidence type="ECO:0000256" key="9">
    <source>
        <dbReference type="ARBA" id="ARBA00022833"/>
    </source>
</evidence>
<dbReference type="GO" id="GO:0005524">
    <property type="term" value="F:ATP binding"/>
    <property type="evidence" value="ECO:0007669"/>
    <property type="project" value="UniProtKB-KW"/>
</dbReference>
<dbReference type="AlphaFoldDB" id="H5Y1T2"/>
<name>H5Y1T2_9FIRM</name>
<keyword evidence="14" id="KW-0413">Isomerase</keyword>
<dbReference type="GO" id="GO:0006260">
    <property type="term" value="P:DNA replication"/>
    <property type="evidence" value="ECO:0007669"/>
    <property type="project" value="InterPro"/>
</dbReference>
<dbReference type="GO" id="GO:0005737">
    <property type="term" value="C:cytoplasm"/>
    <property type="evidence" value="ECO:0007669"/>
    <property type="project" value="TreeGrafter"/>
</dbReference>
<evidence type="ECO:0000256" key="1">
    <source>
        <dbReference type="ARBA" id="ARBA00001946"/>
    </source>
</evidence>
<evidence type="ECO:0000256" key="14">
    <source>
        <dbReference type="ARBA" id="ARBA00023235"/>
    </source>
</evidence>
<organism evidence="20 21">
    <name type="scientific">Desulfosporosinus youngiae DSM 17734</name>
    <dbReference type="NCBI Taxonomy" id="768710"/>
    <lineage>
        <taxon>Bacteria</taxon>
        <taxon>Bacillati</taxon>
        <taxon>Bacillota</taxon>
        <taxon>Clostridia</taxon>
        <taxon>Eubacteriales</taxon>
        <taxon>Desulfitobacteriaceae</taxon>
        <taxon>Desulfosporosinus</taxon>
    </lineage>
</organism>
<dbReference type="GO" id="GO:0009432">
    <property type="term" value="P:SOS response"/>
    <property type="evidence" value="ECO:0007669"/>
    <property type="project" value="UniProtKB-UniRule"/>
</dbReference>
<evidence type="ECO:0000256" key="12">
    <source>
        <dbReference type="ARBA" id="ARBA00023172"/>
    </source>
</evidence>
<dbReference type="GO" id="GO:0043590">
    <property type="term" value="C:bacterial nucleoid"/>
    <property type="evidence" value="ECO:0007669"/>
    <property type="project" value="TreeGrafter"/>
</dbReference>
<evidence type="ECO:0000256" key="4">
    <source>
        <dbReference type="ARBA" id="ARBA00022723"/>
    </source>
</evidence>
<keyword evidence="10" id="KW-0067">ATP-binding</keyword>
<dbReference type="InterPro" id="IPR014001">
    <property type="entry name" value="Helicase_ATP-bd"/>
</dbReference>
<dbReference type="InterPro" id="IPR011545">
    <property type="entry name" value="DEAD/DEAH_box_helicase_dom"/>
</dbReference>
<dbReference type="InterPro" id="IPR029491">
    <property type="entry name" value="Helicase_HTH"/>
</dbReference>
<dbReference type="EMBL" id="CM001441">
    <property type="protein sequence ID" value="EHQ87983.1"/>
    <property type="molecule type" value="Genomic_DNA"/>
</dbReference>
<evidence type="ECO:0000256" key="6">
    <source>
        <dbReference type="ARBA" id="ARBA00022763"/>
    </source>
</evidence>
<dbReference type="SMART" id="SM00490">
    <property type="entry name" value="HELICc"/>
    <property type="match status" value="1"/>
</dbReference>
<accession>H5Y1T2</accession>
<comment type="similarity">
    <text evidence="3">Belongs to the helicase family. RecQ subfamily.</text>
</comment>
<dbReference type="CDD" id="cd17920">
    <property type="entry name" value="DEXHc_RecQ"/>
    <property type="match status" value="1"/>
</dbReference>
<dbReference type="GO" id="GO:0006310">
    <property type="term" value="P:DNA recombination"/>
    <property type="evidence" value="ECO:0007669"/>
    <property type="project" value="UniProtKB-UniRule"/>
</dbReference>
<dbReference type="InterPro" id="IPR004589">
    <property type="entry name" value="DNA_helicase_ATP-dep_RecQ"/>
</dbReference>
<dbReference type="SMART" id="SM00956">
    <property type="entry name" value="RQC"/>
    <property type="match status" value="1"/>
</dbReference>
<dbReference type="CDD" id="cd18794">
    <property type="entry name" value="SF2_C_RecQ"/>
    <property type="match status" value="1"/>
</dbReference>
<dbReference type="InterPro" id="IPR018982">
    <property type="entry name" value="RQC_domain"/>
</dbReference>
<evidence type="ECO:0000256" key="13">
    <source>
        <dbReference type="ARBA" id="ARBA00023204"/>
    </source>
</evidence>
<dbReference type="Pfam" id="PF16124">
    <property type="entry name" value="RecQ_Zn_bind"/>
    <property type="match status" value="1"/>
</dbReference>
<dbReference type="InterPro" id="IPR027417">
    <property type="entry name" value="P-loop_NTPase"/>
</dbReference>
<keyword evidence="11" id="KW-0238">DNA-binding</keyword>
<comment type="cofactor">
    <cofactor evidence="2">
        <name>Zn(2+)</name>
        <dbReference type="ChEBI" id="CHEBI:29105"/>
    </cofactor>
</comment>
<dbReference type="InterPro" id="IPR002121">
    <property type="entry name" value="HRDC_dom"/>
</dbReference>
<dbReference type="Pfam" id="PF00271">
    <property type="entry name" value="Helicase_C"/>
    <property type="match status" value="1"/>
</dbReference>
<dbReference type="GO" id="GO:0030894">
    <property type="term" value="C:replisome"/>
    <property type="evidence" value="ECO:0007669"/>
    <property type="project" value="TreeGrafter"/>
</dbReference>
<dbReference type="eggNOG" id="COG0514">
    <property type="taxonomic scope" value="Bacteria"/>
</dbReference>
<dbReference type="Gene3D" id="1.10.150.80">
    <property type="entry name" value="HRDC domain"/>
    <property type="match status" value="1"/>
</dbReference>
<evidence type="ECO:0000256" key="2">
    <source>
        <dbReference type="ARBA" id="ARBA00001947"/>
    </source>
</evidence>
<comment type="catalytic activity">
    <reaction evidence="15">
        <text>Couples ATP hydrolysis with the unwinding of duplex DNA by translocating in the 3'-5' direction.</text>
        <dbReference type="EC" id="5.6.2.4"/>
    </reaction>
</comment>
<sequence length="730" mass="82700">MIEKALEVLQRYFGYTQFRDGQQKVILSLLQGSDTLAIMPTGAGKSLAYQIPALLSEGTTLVISPLISLMKDQVDALEQYGVPATFINSSLTFNEVRSRIGRAAAGKYKLLYVAPERLEADSFRGLLETLNVSFLAIDEAHCVSQWGHDFRPSYLHLGPFLKSLPRKPLIGAFTATATEEVQSDIIRLLELKKPKVFVTGFDRPNLTFSTLRGENKKDFVLEYTKAHADQPGIIYAGTRKEVDNLQNFLTKSGLKAGKYHAGMSDEDRKRSQDDFLFDEITVMVATNAFGMGIDKSNVRYVIHYNMPKNMEAYYQEAGRAGRDGEPGECLLLFSPQDVVLQRYLIEQTVFQPERKMNELKKLQGMVDYCHTPRCLRKTILEYFGEEDVVEECGNCSSCNDERETVDITVEAQKIFSCIYRMRERFGIALVAEVLKGSRKAKIRELRFDELSTHGIMQEVALQEIKDLINYLVAEGYLQLTNGEYPVVKLLPNAVSVLKGKAKVTRKVSPKPAREKSEEVSLFDQLRALRREIALRENLPPYMIFADSTLREMAQVCPINHRAMIRISGVGERKLEKYGDEFLEAIRKFAFPGSENLPVKSNQPLETSAHELESKACRETISSEISSSEKVSSHLQTFMMYREGYSLEDIAKMRKVTPITVQNHFVRCSMDGHAVPWDDFIPSEQEAHILEAIQQVGGEKLRPIKDLLPDEVEWFTIRAVLEKHKIIGNQA</sequence>
<keyword evidence="7" id="KW-0378">Hydrolase</keyword>
<dbReference type="Pfam" id="PF00270">
    <property type="entry name" value="DEAD"/>
    <property type="match status" value="1"/>
</dbReference>
<dbReference type="NCBIfam" id="TIGR01389">
    <property type="entry name" value="recQ"/>
    <property type="match status" value="1"/>
</dbReference>
<keyword evidence="6" id="KW-0227">DNA damage</keyword>
<dbReference type="InterPro" id="IPR036388">
    <property type="entry name" value="WH-like_DNA-bd_sf"/>
</dbReference>
<dbReference type="Gene3D" id="3.40.50.300">
    <property type="entry name" value="P-loop containing nucleotide triphosphate hydrolases"/>
    <property type="match status" value="2"/>
</dbReference>
<dbReference type="Pfam" id="PF09382">
    <property type="entry name" value="RQC"/>
    <property type="match status" value="1"/>
</dbReference>
<dbReference type="PROSITE" id="PS51192">
    <property type="entry name" value="HELICASE_ATP_BIND_1"/>
    <property type="match status" value="1"/>
</dbReference>
<keyword evidence="21" id="KW-1185">Reference proteome</keyword>
<gene>
    <name evidence="20" type="ORF">DesyoDRAFT_0808</name>
</gene>
<keyword evidence="13" id="KW-0234">DNA repair</keyword>
<dbReference type="InterPro" id="IPR044876">
    <property type="entry name" value="HRDC_dom_sf"/>
</dbReference>
<evidence type="ECO:0000256" key="10">
    <source>
        <dbReference type="ARBA" id="ARBA00022840"/>
    </source>
</evidence>
<feature type="domain" description="HRDC" evidence="17">
    <location>
        <begin position="515"/>
        <end position="595"/>
    </location>
</feature>
<feature type="domain" description="Helicase C-terminal" evidence="19">
    <location>
        <begin position="215"/>
        <end position="363"/>
    </location>
</feature>
<dbReference type="SMART" id="SM00487">
    <property type="entry name" value="DEXDc"/>
    <property type="match status" value="1"/>
</dbReference>
<dbReference type="RefSeq" id="WP_007779689.1">
    <property type="nucleotide sequence ID" value="NZ_CM001441.1"/>
</dbReference>
<dbReference type="GO" id="GO:0046872">
    <property type="term" value="F:metal ion binding"/>
    <property type="evidence" value="ECO:0007669"/>
    <property type="project" value="UniProtKB-KW"/>
</dbReference>
<dbReference type="Pfam" id="PF14493">
    <property type="entry name" value="HTH_40"/>
    <property type="match status" value="1"/>
</dbReference>
<evidence type="ECO:0000259" key="17">
    <source>
        <dbReference type="PROSITE" id="PS50967"/>
    </source>
</evidence>
<evidence type="ECO:0000256" key="5">
    <source>
        <dbReference type="ARBA" id="ARBA00022741"/>
    </source>
</evidence>
<keyword evidence="9" id="KW-0862">Zinc</keyword>
<dbReference type="InterPro" id="IPR032284">
    <property type="entry name" value="RecQ_Zn-bd"/>
</dbReference>
<evidence type="ECO:0000256" key="8">
    <source>
        <dbReference type="ARBA" id="ARBA00022806"/>
    </source>
</evidence>
<dbReference type="Gene3D" id="1.10.10.10">
    <property type="entry name" value="Winged helix-like DNA-binding domain superfamily/Winged helix DNA-binding domain"/>
    <property type="match status" value="1"/>
</dbReference>
<dbReference type="InterPro" id="IPR001650">
    <property type="entry name" value="Helicase_C-like"/>
</dbReference>
<dbReference type="PANTHER" id="PTHR13710">
    <property type="entry name" value="DNA HELICASE RECQ FAMILY MEMBER"/>
    <property type="match status" value="1"/>
</dbReference>
<keyword evidence="8 20" id="KW-0347">Helicase</keyword>
<dbReference type="SMART" id="SM00341">
    <property type="entry name" value="HRDC"/>
    <property type="match status" value="1"/>
</dbReference>
<dbReference type="Pfam" id="PF00570">
    <property type="entry name" value="HRDC"/>
    <property type="match status" value="1"/>
</dbReference>
<reference evidence="20 21" key="1">
    <citation type="submission" date="2011-11" db="EMBL/GenBank/DDBJ databases">
        <title>The Noncontiguous Finished genome of Desulfosporosinus youngiae DSM 17734.</title>
        <authorList>
            <consortium name="US DOE Joint Genome Institute (JGI-PGF)"/>
            <person name="Lucas S."/>
            <person name="Han J."/>
            <person name="Lapidus A."/>
            <person name="Cheng J.-F."/>
            <person name="Goodwin L."/>
            <person name="Pitluck S."/>
            <person name="Peters L."/>
            <person name="Ovchinnikova G."/>
            <person name="Lu M."/>
            <person name="Land M.L."/>
            <person name="Hauser L."/>
            <person name="Pester M."/>
            <person name="Spring S."/>
            <person name="Ollivier B."/>
            <person name="Rattei T."/>
            <person name="Klenk H.-P."/>
            <person name="Wagner M."/>
            <person name="Loy A."/>
            <person name="Woyke T.J."/>
        </authorList>
    </citation>
    <scope>NUCLEOTIDE SEQUENCE [LARGE SCALE GENOMIC DNA]</scope>
    <source>
        <strain evidence="20 21">DSM 17734</strain>
    </source>
</reference>
<dbReference type="PANTHER" id="PTHR13710:SF105">
    <property type="entry name" value="ATP-DEPENDENT DNA HELICASE Q1"/>
    <property type="match status" value="1"/>
</dbReference>
<dbReference type="InterPro" id="IPR036390">
    <property type="entry name" value="WH_DNA-bd_sf"/>
</dbReference>
<proteinExistence type="inferred from homology"/>
<dbReference type="SUPFAM" id="SSF47819">
    <property type="entry name" value="HRDC-like"/>
    <property type="match status" value="1"/>
</dbReference>
<comment type="cofactor">
    <cofactor evidence="1">
        <name>Mg(2+)</name>
        <dbReference type="ChEBI" id="CHEBI:18420"/>
    </cofactor>
</comment>
<evidence type="ECO:0000256" key="7">
    <source>
        <dbReference type="ARBA" id="ARBA00022801"/>
    </source>
</evidence>
<dbReference type="GO" id="GO:0016787">
    <property type="term" value="F:hydrolase activity"/>
    <property type="evidence" value="ECO:0007669"/>
    <property type="project" value="UniProtKB-KW"/>
</dbReference>
<dbReference type="FunFam" id="3.40.50.300:FF:000296">
    <property type="entry name" value="ATP-dependent DNA helicase RecQ"/>
    <property type="match status" value="1"/>
</dbReference>
<dbReference type="GO" id="GO:0006281">
    <property type="term" value="P:DNA repair"/>
    <property type="evidence" value="ECO:0007669"/>
    <property type="project" value="UniProtKB-KW"/>
</dbReference>
<dbReference type="FunFam" id="1.10.150.80:FF:000002">
    <property type="entry name" value="ATP-dependent DNA helicase RecQ"/>
    <property type="match status" value="1"/>
</dbReference>
<dbReference type="Proteomes" id="UP000005104">
    <property type="component" value="Chromosome"/>
</dbReference>
<keyword evidence="12" id="KW-0233">DNA recombination</keyword>
<dbReference type="SUPFAM" id="SSF46785">
    <property type="entry name" value="Winged helix' DNA-binding domain"/>
    <property type="match status" value="1"/>
</dbReference>